<proteinExistence type="inferred from homology"/>
<dbReference type="Pfam" id="PF08327">
    <property type="entry name" value="AHSA1"/>
    <property type="match status" value="1"/>
</dbReference>
<keyword evidence="4" id="KW-1185">Reference proteome</keyword>
<dbReference type="InterPro" id="IPR023393">
    <property type="entry name" value="START-like_dom_sf"/>
</dbReference>
<dbReference type="RefSeq" id="WP_183592025.1">
    <property type="nucleotide sequence ID" value="NZ_JACHWR010000001.1"/>
</dbReference>
<dbReference type="Proteomes" id="UP000589626">
    <property type="component" value="Unassembled WGS sequence"/>
</dbReference>
<evidence type="ECO:0000313" key="4">
    <source>
        <dbReference type="Proteomes" id="UP000589626"/>
    </source>
</evidence>
<organism evidence="3 4">
    <name type="scientific">Nocardioides soli</name>
    <dbReference type="NCBI Taxonomy" id="1036020"/>
    <lineage>
        <taxon>Bacteria</taxon>
        <taxon>Bacillati</taxon>
        <taxon>Actinomycetota</taxon>
        <taxon>Actinomycetes</taxon>
        <taxon>Propionibacteriales</taxon>
        <taxon>Nocardioidaceae</taxon>
        <taxon>Nocardioides</taxon>
    </lineage>
</organism>
<dbReference type="Gene3D" id="3.30.530.20">
    <property type="match status" value="1"/>
</dbReference>
<protein>
    <submittedName>
        <fullName evidence="3">Uncharacterized protein YndB with AHSA1/START domain</fullName>
    </submittedName>
</protein>
<comment type="similarity">
    <text evidence="1">Belongs to the AHA1 family.</text>
</comment>
<name>A0A7W4Z0D9_9ACTN</name>
<reference evidence="3 4" key="1">
    <citation type="submission" date="2020-08" db="EMBL/GenBank/DDBJ databases">
        <title>Sequencing the genomes of 1000 actinobacteria strains.</title>
        <authorList>
            <person name="Klenk H.-P."/>
        </authorList>
    </citation>
    <scope>NUCLEOTIDE SEQUENCE [LARGE SCALE GENOMIC DNA]</scope>
    <source>
        <strain evidence="3 4">DSM 105498</strain>
    </source>
</reference>
<dbReference type="InterPro" id="IPR013538">
    <property type="entry name" value="ASHA1/2-like_C"/>
</dbReference>
<evidence type="ECO:0000313" key="3">
    <source>
        <dbReference type="EMBL" id="MBB3042214.1"/>
    </source>
</evidence>
<dbReference type="EMBL" id="JACHWR010000001">
    <property type="protein sequence ID" value="MBB3042214.1"/>
    <property type="molecule type" value="Genomic_DNA"/>
</dbReference>
<feature type="domain" description="Activator of Hsp90 ATPase homologue 1/2-like C-terminal" evidence="2">
    <location>
        <begin position="25"/>
        <end position="159"/>
    </location>
</feature>
<comment type="caution">
    <text evidence="3">The sequence shown here is derived from an EMBL/GenBank/DDBJ whole genome shotgun (WGS) entry which is preliminary data.</text>
</comment>
<dbReference type="CDD" id="cd07826">
    <property type="entry name" value="SRPBCC_CalC_Aha1-like_9"/>
    <property type="match status" value="1"/>
</dbReference>
<evidence type="ECO:0000259" key="2">
    <source>
        <dbReference type="Pfam" id="PF08327"/>
    </source>
</evidence>
<evidence type="ECO:0000256" key="1">
    <source>
        <dbReference type="ARBA" id="ARBA00006817"/>
    </source>
</evidence>
<dbReference type="AlphaFoldDB" id="A0A7W4Z0D9"/>
<sequence length="162" mass="18330">MKTRNPTRIEADPDLPVIRIIREFDAPRERVFRAWTDPELFVRWIGPRSIDTTVDVWDARTGGEWRYTARDGSGSFEMGFWGSFHEVRAPERLVQTFSFEGAPDGVSLEAMAFEALDDDRCRIVATSVVESIELRDQIVASGMDVGVVEGYEKLDALLESEA</sequence>
<accession>A0A7W4Z0D9</accession>
<gene>
    <name evidence="3" type="ORF">FHU40_002015</name>
</gene>
<dbReference type="SUPFAM" id="SSF55961">
    <property type="entry name" value="Bet v1-like"/>
    <property type="match status" value="1"/>
</dbReference>